<evidence type="ECO:0000313" key="1">
    <source>
        <dbReference type="EMBL" id="KAG5547027.1"/>
    </source>
</evidence>
<protein>
    <submittedName>
        <fullName evidence="1">Uncharacterized protein</fullName>
    </submittedName>
</protein>
<gene>
    <name evidence="1" type="ORF">RHGRI_012901</name>
</gene>
<keyword evidence="2" id="KW-1185">Reference proteome</keyword>
<dbReference type="Proteomes" id="UP000823749">
    <property type="component" value="Chromosome 5"/>
</dbReference>
<comment type="caution">
    <text evidence="1">The sequence shown here is derived from an EMBL/GenBank/DDBJ whole genome shotgun (WGS) entry which is preliminary data.</text>
</comment>
<reference evidence="1" key="1">
    <citation type="submission" date="2020-08" db="EMBL/GenBank/DDBJ databases">
        <title>Plant Genome Project.</title>
        <authorList>
            <person name="Zhang R.-G."/>
        </authorList>
    </citation>
    <scope>NUCLEOTIDE SEQUENCE</scope>
    <source>
        <strain evidence="1">WSP0</strain>
        <tissue evidence="1">Leaf</tissue>
    </source>
</reference>
<organism evidence="1 2">
    <name type="scientific">Rhododendron griersonianum</name>
    <dbReference type="NCBI Taxonomy" id="479676"/>
    <lineage>
        <taxon>Eukaryota</taxon>
        <taxon>Viridiplantae</taxon>
        <taxon>Streptophyta</taxon>
        <taxon>Embryophyta</taxon>
        <taxon>Tracheophyta</taxon>
        <taxon>Spermatophyta</taxon>
        <taxon>Magnoliopsida</taxon>
        <taxon>eudicotyledons</taxon>
        <taxon>Gunneridae</taxon>
        <taxon>Pentapetalae</taxon>
        <taxon>asterids</taxon>
        <taxon>Ericales</taxon>
        <taxon>Ericaceae</taxon>
        <taxon>Ericoideae</taxon>
        <taxon>Rhodoreae</taxon>
        <taxon>Rhododendron</taxon>
    </lineage>
</organism>
<name>A0AAV6K3J3_9ERIC</name>
<dbReference type="InterPro" id="IPR002885">
    <property type="entry name" value="PPR_rpt"/>
</dbReference>
<sequence length="182" mass="19994">MHCSITPYPQWQAGRQFHGIASDSRLDSGHVSEAREVEDTENKGIELNGMIVGFNQSGCYSESVLTFRKMHSRGLKPNGTGISSFLPAVADFEDLFNFVFFKIPVGVKHIGIPGLESAQNVRDLMVEVYWEQDADGNLCISGHSVEIPIPNDVDCTLPSTLPKEGPCLGIVIEMPLTRSLFP</sequence>
<dbReference type="NCBIfam" id="TIGR00756">
    <property type="entry name" value="PPR"/>
    <property type="match status" value="1"/>
</dbReference>
<accession>A0AAV6K3J3</accession>
<dbReference type="AlphaFoldDB" id="A0AAV6K3J3"/>
<dbReference type="EMBL" id="JACTNZ010000005">
    <property type="protein sequence ID" value="KAG5547027.1"/>
    <property type="molecule type" value="Genomic_DNA"/>
</dbReference>
<evidence type="ECO:0000313" key="2">
    <source>
        <dbReference type="Proteomes" id="UP000823749"/>
    </source>
</evidence>
<proteinExistence type="predicted"/>